<keyword evidence="4 6" id="KW-1133">Transmembrane helix</keyword>
<evidence type="ECO:0000256" key="6">
    <source>
        <dbReference type="SAM" id="Phobius"/>
    </source>
</evidence>
<dbReference type="PANTHER" id="PTHR32322">
    <property type="entry name" value="INNER MEMBRANE TRANSPORTER"/>
    <property type="match status" value="1"/>
</dbReference>
<feature type="transmembrane region" description="Helical" evidence="6">
    <location>
        <begin position="344"/>
        <end position="364"/>
    </location>
</feature>
<reference evidence="7 8" key="1">
    <citation type="journal article" date="2014" name="Mol. Plant">
        <title>Chromosome Scale Genome Assembly and Transcriptome Profiling of Nannochloropsis gaditana in Nitrogen Depletion.</title>
        <authorList>
            <person name="Corteggiani Carpinelli E."/>
            <person name="Telatin A."/>
            <person name="Vitulo N."/>
            <person name="Forcato C."/>
            <person name="D'Angelo M."/>
            <person name="Schiavon R."/>
            <person name="Vezzi A."/>
            <person name="Giacometti G.M."/>
            <person name="Morosinotto T."/>
            <person name="Valle G."/>
        </authorList>
    </citation>
    <scope>NUCLEOTIDE SEQUENCE [LARGE SCALE GENOMIC DNA]</scope>
    <source>
        <strain evidence="7 8">B-31</strain>
    </source>
</reference>
<sequence length="502" mass="55437">MFSTQCNGYTIFPTHASRFSTWHFVRALASLRIQRFISSLGMETQYCLQSRVGRGDQKPEYGSISTNKISSILQKGNENEEMNAGVPSSAGEAVATSVVEHKTGSSSSSDASGGQFFFWVPGWAYLVLFILLYSANNAVLSGLMARGYPFTICNIMCIGNVVGVLTLFPVFHRQLRLAHLKRVTPLQWGWMLLGCLLSNVLGSVAYLQGLRLTSVPARAMTGRLESVDFLAASACFLGDRYSAWVQANALLTVLGVVAAVLYPVYVQHHPWEGMVGYSFLVLGGWGYTLSLIITKKYLVQLPVGLLSLFKLAIGTLLFHLLSVWQHGAMDVPSLLPFPSLYPSSLLRTMLWYAPLFVTSTQVLWLRAVKFCSPSVLSIGMNANFVVTVLMGGLILGTWPTTGEFVGGAVIVGSIVSGITETVVEKRGESVVEDTREVAEEEGRMRRRLRCCMAEVLARIQEKMRKFHCGTLYGSESEVSERYELFVFKSICTYLIKYYGSLK</sequence>
<dbReference type="OrthoDB" id="195900at2759"/>
<comment type="caution">
    <text evidence="7">The sequence shown here is derived from an EMBL/GenBank/DDBJ whole genome shotgun (WGS) entry which is preliminary data.</text>
</comment>
<dbReference type="GO" id="GO:0005886">
    <property type="term" value="C:plasma membrane"/>
    <property type="evidence" value="ECO:0007669"/>
    <property type="project" value="UniProtKB-SubCell"/>
</dbReference>
<feature type="transmembrane region" description="Helical" evidence="6">
    <location>
        <begin position="376"/>
        <end position="398"/>
    </location>
</feature>
<name>W7TU33_9STRA</name>
<feature type="transmembrane region" description="Helical" evidence="6">
    <location>
        <begin position="305"/>
        <end position="324"/>
    </location>
</feature>
<feature type="transmembrane region" description="Helical" evidence="6">
    <location>
        <begin position="274"/>
        <end position="293"/>
    </location>
</feature>
<feature type="transmembrane region" description="Helical" evidence="6">
    <location>
        <begin position="188"/>
        <end position="207"/>
    </location>
</feature>
<comment type="subcellular location">
    <subcellularLocation>
        <location evidence="1">Endomembrane system</location>
        <topology evidence="1">Multi-pass membrane protein</topology>
    </subcellularLocation>
</comment>
<keyword evidence="3 6" id="KW-0812">Transmembrane</keyword>
<keyword evidence="2" id="KW-1003">Cell membrane</keyword>
<evidence type="ECO:0000313" key="8">
    <source>
        <dbReference type="Proteomes" id="UP000019335"/>
    </source>
</evidence>
<dbReference type="InterPro" id="IPR050638">
    <property type="entry name" value="AA-Vitamin_Transporters"/>
</dbReference>
<keyword evidence="8" id="KW-1185">Reference proteome</keyword>
<organism evidence="7 8">
    <name type="scientific">Nannochloropsis gaditana</name>
    <dbReference type="NCBI Taxonomy" id="72520"/>
    <lineage>
        <taxon>Eukaryota</taxon>
        <taxon>Sar</taxon>
        <taxon>Stramenopiles</taxon>
        <taxon>Ochrophyta</taxon>
        <taxon>Eustigmatophyceae</taxon>
        <taxon>Eustigmatales</taxon>
        <taxon>Monodopsidaceae</taxon>
        <taxon>Nannochloropsis</taxon>
    </lineage>
</organism>
<dbReference type="SUPFAM" id="SSF103481">
    <property type="entry name" value="Multidrug resistance efflux transporter EmrE"/>
    <property type="match status" value="1"/>
</dbReference>
<evidence type="ECO:0000256" key="2">
    <source>
        <dbReference type="ARBA" id="ARBA00022475"/>
    </source>
</evidence>
<evidence type="ECO:0000256" key="4">
    <source>
        <dbReference type="ARBA" id="ARBA00022989"/>
    </source>
</evidence>
<evidence type="ECO:0000313" key="7">
    <source>
        <dbReference type="EMBL" id="EWM27008.1"/>
    </source>
</evidence>
<feature type="transmembrane region" description="Helical" evidence="6">
    <location>
        <begin position="116"/>
        <end position="135"/>
    </location>
</feature>
<dbReference type="InterPro" id="IPR037185">
    <property type="entry name" value="EmrE-like"/>
</dbReference>
<protein>
    <submittedName>
        <fullName evidence="7">Drug/metabolite transporter</fullName>
    </submittedName>
</protein>
<feature type="transmembrane region" description="Helical" evidence="6">
    <location>
        <begin position="243"/>
        <end position="262"/>
    </location>
</feature>
<dbReference type="PANTHER" id="PTHR32322:SF18">
    <property type="entry name" value="S-ADENOSYLMETHIONINE_S-ADENOSYLHOMOCYSTEINE TRANSPORTER"/>
    <property type="match status" value="1"/>
</dbReference>
<gene>
    <name evidence="7" type="ORF">Naga_100079g13</name>
</gene>
<proteinExistence type="predicted"/>
<dbReference type="AlphaFoldDB" id="W7TU33"/>
<accession>W7TU33</accession>
<keyword evidence="5 6" id="KW-0472">Membrane</keyword>
<dbReference type="EMBL" id="AZIL01000527">
    <property type="protein sequence ID" value="EWM27008.1"/>
    <property type="molecule type" value="Genomic_DNA"/>
</dbReference>
<feature type="transmembrane region" description="Helical" evidence="6">
    <location>
        <begin position="147"/>
        <end position="168"/>
    </location>
</feature>
<evidence type="ECO:0000256" key="5">
    <source>
        <dbReference type="ARBA" id="ARBA00023136"/>
    </source>
</evidence>
<evidence type="ECO:0000256" key="1">
    <source>
        <dbReference type="ARBA" id="ARBA00004127"/>
    </source>
</evidence>
<evidence type="ECO:0000256" key="3">
    <source>
        <dbReference type="ARBA" id="ARBA00022692"/>
    </source>
</evidence>
<dbReference type="Proteomes" id="UP000019335">
    <property type="component" value="Chromosome 7"/>
</dbReference>